<proteinExistence type="predicted"/>
<feature type="signal peptide" evidence="1">
    <location>
        <begin position="1"/>
        <end position="18"/>
    </location>
</feature>
<dbReference type="OrthoDB" id="8184313at2759"/>
<dbReference type="EMBL" id="CVRI01000037">
    <property type="protein sequence ID" value="CRK93646.1"/>
    <property type="molecule type" value="Genomic_DNA"/>
</dbReference>
<keyword evidence="3" id="KW-1185">Reference proteome</keyword>
<feature type="chain" id="PRO_5012633740" evidence="1">
    <location>
        <begin position="19"/>
        <end position="306"/>
    </location>
</feature>
<sequence length="306" mass="35191">MLLPLALLIFCYVHSTLSCISYEIENEKNCGNKNQIIQFVNRSFDFNEKCEFSSRSCTQLKPYKTAVLEIEIFVEQLRVLNMKQDLCSKKPIPDHMRACAALWGIPLKCPINQNEIFCYKGKKSKFTNLRVLKFLAQYSSFKVLTKISHDTGDSCLEMMVVSEMLSVRNCGDENQIIKPFNRSLDALKLLNNSCNLISSSCSKVKPYTSAKMEISGYAQKIRVYQNSYDLCNTQNKIPQFVVMNSYMLGIPLTCSYDKDETFCYKDEKVPLPDERMLDFLLSYRKKKIITKIAHDTGSTCIEVTFK</sequence>
<name>A0A1J1I459_9DIPT</name>
<dbReference type="AlphaFoldDB" id="A0A1J1I459"/>
<evidence type="ECO:0000313" key="2">
    <source>
        <dbReference type="EMBL" id="CRK93646.1"/>
    </source>
</evidence>
<reference evidence="2 3" key="1">
    <citation type="submission" date="2015-04" db="EMBL/GenBank/DDBJ databases">
        <authorList>
            <person name="Syromyatnikov M.Y."/>
            <person name="Popov V.N."/>
        </authorList>
    </citation>
    <scope>NUCLEOTIDE SEQUENCE [LARGE SCALE GENOMIC DNA]</scope>
</reference>
<evidence type="ECO:0000256" key="1">
    <source>
        <dbReference type="SAM" id="SignalP"/>
    </source>
</evidence>
<dbReference type="Proteomes" id="UP000183832">
    <property type="component" value="Unassembled WGS sequence"/>
</dbReference>
<evidence type="ECO:0000313" key="3">
    <source>
        <dbReference type="Proteomes" id="UP000183832"/>
    </source>
</evidence>
<accession>A0A1J1I459</accession>
<gene>
    <name evidence="2" type="ORF">CLUMA_CG007175</name>
</gene>
<organism evidence="2 3">
    <name type="scientific">Clunio marinus</name>
    <dbReference type="NCBI Taxonomy" id="568069"/>
    <lineage>
        <taxon>Eukaryota</taxon>
        <taxon>Metazoa</taxon>
        <taxon>Ecdysozoa</taxon>
        <taxon>Arthropoda</taxon>
        <taxon>Hexapoda</taxon>
        <taxon>Insecta</taxon>
        <taxon>Pterygota</taxon>
        <taxon>Neoptera</taxon>
        <taxon>Endopterygota</taxon>
        <taxon>Diptera</taxon>
        <taxon>Nematocera</taxon>
        <taxon>Chironomoidea</taxon>
        <taxon>Chironomidae</taxon>
        <taxon>Clunio</taxon>
    </lineage>
</organism>
<protein>
    <submittedName>
        <fullName evidence="2">CLUMA_CG007175, isoform A</fullName>
    </submittedName>
</protein>
<keyword evidence="1" id="KW-0732">Signal</keyword>